<keyword evidence="1" id="KW-0732">Signal</keyword>
<name>A0A9D4GH28_DREPO</name>
<organism evidence="2 3">
    <name type="scientific">Dreissena polymorpha</name>
    <name type="common">Zebra mussel</name>
    <name type="synonym">Mytilus polymorpha</name>
    <dbReference type="NCBI Taxonomy" id="45954"/>
    <lineage>
        <taxon>Eukaryota</taxon>
        <taxon>Metazoa</taxon>
        <taxon>Spiralia</taxon>
        <taxon>Lophotrochozoa</taxon>
        <taxon>Mollusca</taxon>
        <taxon>Bivalvia</taxon>
        <taxon>Autobranchia</taxon>
        <taxon>Heteroconchia</taxon>
        <taxon>Euheterodonta</taxon>
        <taxon>Imparidentia</taxon>
        <taxon>Neoheterodontei</taxon>
        <taxon>Myida</taxon>
        <taxon>Dreissenoidea</taxon>
        <taxon>Dreissenidae</taxon>
        <taxon>Dreissena</taxon>
    </lineage>
</organism>
<evidence type="ECO:0008006" key="4">
    <source>
        <dbReference type="Google" id="ProtNLM"/>
    </source>
</evidence>
<evidence type="ECO:0000313" key="2">
    <source>
        <dbReference type="EMBL" id="KAH3815324.1"/>
    </source>
</evidence>
<dbReference type="AlphaFoldDB" id="A0A9D4GH28"/>
<evidence type="ECO:0000313" key="3">
    <source>
        <dbReference type="Proteomes" id="UP000828390"/>
    </source>
</evidence>
<sequence length="201" mass="22808">MHRIAGDIWPRRKRSSLTTLAFMLMCACHFANCEQQLVKHIHGFLQYNVCSGSTCPKPPPFDSQLTEKIKDFEQKHVLDGYRMHYNYTYSSISCELDTVRVNCHKINGIFDCSLPPNDFAYIIYGHVYAANVCTKMSYFRGNANPHTVPLNSSSATIGDLTLMVMTLKGTHDGLVNYFRVRCSVQGFNDSVQIVALVYRCC</sequence>
<dbReference type="EMBL" id="JAIWYP010000006">
    <property type="protein sequence ID" value="KAH3815324.1"/>
    <property type="molecule type" value="Genomic_DNA"/>
</dbReference>
<accession>A0A9D4GH28</accession>
<reference evidence="2" key="2">
    <citation type="submission" date="2020-11" db="EMBL/GenBank/DDBJ databases">
        <authorList>
            <person name="McCartney M.A."/>
            <person name="Auch B."/>
            <person name="Kono T."/>
            <person name="Mallez S."/>
            <person name="Becker A."/>
            <person name="Gohl D.M."/>
            <person name="Silverstein K.A.T."/>
            <person name="Koren S."/>
            <person name="Bechman K.B."/>
            <person name="Herman A."/>
            <person name="Abrahante J.E."/>
            <person name="Garbe J."/>
        </authorList>
    </citation>
    <scope>NUCLEOTIDE SEQUENCE</scope>
    <source>
        <strain evidence="2">Duluth1</strain>
        <tissue evidence="2">Whole animal</tissue>
    </source>
</reference>
<dbReference type="Proteomes" id="UP000828390">
    <property type="component" value="Unassembled WGS sequence"/>
</dbReference>
<comment type="caution">
    <text evidence="2">The sequence shown here is derived from an EMBL/GenBank/DDBJ whole genome shotgun (WGS) entry which is preliminary data.</text>
</comment>
<dbReference type="PROSITE" id="PS51257">
    <property type="entry name" value="PROKAR_LIPOPROTEIN"/>
    <property type="match status" value="1"/>
</dbReference>
<protein>
    <recommendedName>
        <fullName evidence="4">MD-2-related lipid-recognition domain-containing protein</fullName>
    </recommendedName>
</protein>
<gene>
    <name evidence="2" type="ORF">DPMN_143846</name>
</gene>
<keyword evidence="3" id="KW-1185">Reference proteome</keyword>
<reference evidence="2" key="1">
    <citation type="journal article" date="2019" name="bioRxiv">
        <title>The Genome of the Zebra Mussel, Dreissena polymorpha: A Resource for Invasive Species Research.</title>
        <authorList>
            <person name="McCartney M.A."/>
            <person name="Auch B."/>
            <person name="Kono T."/>
            <person name="Mallez S."/>
            <person name="Zhang Y."/>
            <person name="Obille A."/>
            <person name="Becker A."/>
            <person name="Abrahante J.E."/>
            <person name="Garbe J."/>
            <person name="Badalamenti J.P."/>
            <person name="Herman A."/>
            <person name="Mangelson H."/>
            <person name="Liachko I."/>
            <person name="Sullivan S."/>
            <person name="Sone E.D."/>
            <person name="Koren S."/>
            <person name="Silverstein K.A.T."/>
            <person name="Beckman K.B."/>
            <person name="Gohl D.M."/>
        </authorList>
    </citation>
    <scope>NUCLEOTIDE SEQUENCE</scope>
    <source>
        <strain evidence="2">Duluth1</strain>
        <tissue evidence="2">Whole animal</tissue>
    </source>
</reference>
<feature type="chain" id="PRO_5038910021" description="MD-2-related lipid-recognition domain-containing protein" evidence="1">
    <location>
        <begin position="34"/>
        <end position="201"/>
    </location>
</feature>
<evidence type="ECO:0000256" key="1">
    <source>
        <dbReference type="SAM" id="SignalP"/>
    </source>
</evidence>
<feature type="signal peptide" evidence="1">
    <location>
        <begin position="1"/>
        <end position="33"/>
    </location>
</feature>
<proteinExistence type="predicted"/>